<organism evidence="1 2">
    <name type="scientific">Xenorhabdus bovienii str. oregonense</name>
    <dbReference type="NCBI Taxonomy" id="1398202"/>
    <lineage>
        <taxon>Bacteria</taxon>
        <taxon>Pseudomonadati</taxon>
        <taxon>Pseudomonadota</taxon>
        <taxon>Gammaproteobacteria</taxon>
        <taxon>Enterobacterales</taxon>
        <taxon>Morganellaceae</taxon>
        <taxon>Xenorhabdus</taxon>
    </lineage>
</organism>
<comment type="caution">
    <text evidence="1">The sequence shown here is derived from an EMBL/GenBank/DDBJ whole genome shotgun (WGS) entry which is preliminary data.</text>
</comment>
<protein>
    <submittedName>
        <fullName evidence="1">Uncharacterized protein</fullName>
    </submittedName>
</protein>
<dbReference type="HOGENOM" id="CLU_3417167_0_0_6"/>
<dbReference type="AlphaFoldDB" id="A0A077P4K2"/>
<evidence type="ECO:0000313" key="1">
    <source>
        <dbReference type="EMBL" id="CDH06000.1"/>
    </source>
</evidence>
<accession>A0A077P4K2</accession>
<name>A0A077P4K2_XENBV</name>
<dbReference type="EMBL" id="CBSX010000126">
    <property type="protein sequence ID" value="CDH06000.1"/>
    <property type="molecule type" value="Genomic_DNA"/>
</dbReference>
<evidence type="ECO:0000313" key="2">
    <source>
        <dbReference type="Proteomes" id="UP000028483"/>
    </source>
</evidence>
<dbReference type="Proteomes" id="UP000028483">
    <property type="component" value="Unassembled WGS sequence"/>
</dbReference>
<sequence length="26" mass="3302">MYKQLYKQTKTTSFKNEVYLFNINWL</sequence>
<reference evidence="1" key="1">
    <citation type="submission" date="2013-07" db="EMBL/GenBank/DDBJ databases">
        <title>Sub-species coevolution in mutualistic symbiosis.</title>
        <authorList>
            <person name="Murfin K."/>
            <person name="Klassen J."/>
            <person name="Lee M."/>
            <person name="Forst S."/>
            <person name="Stock P."/>
            <person name="Goodrich-Blair H."/>
        </authorList>
    </citation>
    <scope>NUCLEOTIDE SEQUENCE [LARGE SCALE GENOMIC DNA]</scope>
    <source>
        <strain evidence="1">Oregonense</strain>
    </source>
</reference>
<gene>
    <name evidence="1" type="ORF">XBO1_2110003</name>
</gene>
<proteinExistence type="predicted"/>